<organism evidence="2 3">
    <name type="scientific">Corynebacterium ureicelerivorans</name>
    <dbReference type="NCBI Taxonomy" id="401472"/>
    <lineage>
        <taxon>Bacteria</taxon>
        <taxon>Bacillati</taxon>
        <taxon>Actinomycetota</taxon>
        <taxon>Actinomycetes</taxon>
        <taxon>Mycobacteriales</taxon>
        <taxon>Corynebacteriaceae</taxon>
        <taxon>Corynebacterium</taxon>
    </lineage>
</organism>
<keyword evidence="1" id="KW-1133">Transmembrane helix</keyword>
<gene>
    <name evidence="2" type="ORF">CUREI_11005</name>
</gene>
<keyword evidence="1" id="KW-0812">Transmembrane</keyword>
<accession>A0A077HMT3</accession>
<evidence type="ECO:0000313" key="2">
    <source>
        <dbReference type="EMBL" id="AIL97719.1"/>
    </source>
</evidence>
<feature type="transmembrane region" description="Helical" evidence="1">
    <location>
        <begin position="58"/>
        <end position="76"/>
    </location>
</feature>
<evidence type="ECO:0000313" key="3">
    <source>
        <dbReference type="Proteomes" id="UP000028939"/>
    </source>
</evidence>
<keyword evidence="1" id="KW-0472">Membrane</keyword>
<feature type="transmembrane region" description="Helical" evidence="1">
    <location>
        <begin position="83"/>
        <end position="103"/>
    </location>
</feature>
<dbReference type="KEGG" id="cuv:CUREI_11005"/>
<dbReference type="Proteomes" id="UP000028939">
    <property type="component" value="Chromosome"/>
</dbReference>
<feature type="transmembrane region" description="Helical" evidence="1">
    <location>
        <begin position="21"/>
        <end position="46"/>
    </location>
</feature>
<protein>
    <submittedName>
        <fullName evidence="2">Uncharacterized protein</fullName>
    </submittedName>
</protein>
<dbReference type="AlphaFoldDB" id="A0A077HMT3"/>
<dbReference type="EMBL" id="CP009215">
    <property type="protein sequence ID" value="AIL97719.1"/>
    <property type="molecule type" value="Genomic_DNA"/>
</dbReference>
<dbReference type="HOGENOM" id="CLU_1501092_0_0_11"/>
<keyword evidence="3" id="KW-1185">Reference proteome</keyword>
<feature type="transmembrane region" description="Helical" evidence="1">
    <location>
        <begin position="109"/>
        <end position="129"/>
    </location>
</feature>
<reference evidence="2 3" key="1">
    <citation type="submission" date="2014-08" db="EMBL/GenBank/DDBJ databases">
        <title>Complete genome sequence of Corynebacterium ureicelerivorans DSM 45051, a lipophilic and urea-splitting isolate from a blood culture of a septicaemia patient.</title>
        <authorList>
            <person name="Tippelt A."/>
            <person name="Albersmeier A."/>
            <person name="Brinkrolf K."/>
            <person name="Ruckert C."/>
            <person name="Tauch A."/>
        </authorList>
    </citation>
    <scope>NUCLEOTIDE SEQUENCE [LARGE SCALE GENOMIC DNA]</scope>
    <source>
        <strain evidence="2 3">IMMIB RIV-2301</strain>
    </source>
</reference>
<dbReference type="STRING" id="401472.CUREI_11005"/>
<evidence type="ECO:0000256" key="1">
    <source>
        <dbReference type="SAM" id="Phobius"/>
    </source>
</evidence>
<proteinExistence type="predicted"/>
<sequence>MTSVAMDLTLDPNASFSVLKIIVVFAHLMCLVTIAYFPIAAWIFYLALFSVTSGQEDIWLVGFTFLAPLMAGVVAYSGYLVEALLGFLILWYGGSIDLAEGIFMPSDALATVIWGVLLGVSVSIGHVLYRIRKQRKDLLEQWDRDVEQRKKTMAHLLHEDLYRGLITGEQYRADKKASL</sequence>
<name>A0A077HMT3_9CORY</name>